<feature type="signal peptide" evidence="1">
    <location>
        <begin position="1"/>
        <end position="22"/>
    </location>
</feature>
<evidence type="ECO:0000313" key="2">
    <source>
        <dbReference type="EMBL" id="MCQ4165561.1"/>
    </source>
</evidence>
<dbReference type="RefSeq" id="WP_255914750.1">
    <property type="nucleotide sequence ID" value="NZ_JANFQO010000010.1"/>
</dbReference>
<comment type="caution">
    <text evidence="2">The sequence shown here is derived from an EMBL/GenBank/DDBJ whole genome shotgun (WGS) entry which is preliminary data.</text>
</comment>
<gene>
    <name evidence="2" type="ORF">NM961_12655</name>
</gene>
<dbReference type="EMBL" id="JANFQO010000010">
    <property type="protein sequence ID" value="MCQ4165561.1"/>
    <property type="molecule type" value="Genomic_DNA"/>
</dbReference>
<protein>
    <recommendedName>
        <fullName evidence="4">P/Homo B domain-containing protein</fullName>
    </recommendedName>
</protein>
<name>A0ABT1QTG3_9GAMM</name>
<accession>A0ABT1QTG3</accession>
<evidence type="ECO:0000313" key="3">
    <source>
        <dbReference type="Proteomes" id="UP001165498"/>
    </source>
</evidence>
<dbReference type="PROSITE" id="PS51257">
    <property type="entry name" value="PROKAR_LIPOPROTEIN"/>
    <property type="match status" value="1"/>
</dbReference>
<evidence type="ECO:0008006" key="4">
    <source>
        <dbReference type="Google" id="ProtNLM"/>
    </source>
</evidence>
<sequence length="225" mass="22600">MIRRASFFIFSFVSLACGGAQAAQFAGTGTGPIPDAGTTGTYGTPLTVSFTVSGLSGPVTSVGLRAAMSHTWIDDLDVELFAPGGAPSLKIFSRVGNTTASPPGSATANTGCQTDLGGTYDFADGQSGSFWAGAGFLTSQSECLDASGITVPSGGYRTSAPGGVGSTGQATSLNAIFGGLSAAQANGTWTLVARDRGLQDEGDISSATLFINESLPVSLQRFSVD</sequence>
<dbReference type="Proteomes" id="UP001165498">
    <property type="component" value="Unassembled WGS sequence"/>
</dbReference>
<reference evidence="2" key="1">
    <citation type="submission" date="2022-07" db="EMBL/GenBank/DDBJ databases">
        <title>Tahibacter sp., a new gammaproteobacterium isolated from the silt sample collected at pig farm.</title>
        <authorList>
            <person name="Chen H."/>
        </authorList>
    </citation>
    <scope>NUCLEOTIDE SEQUENCE</scope>
    <source>
        <strain evidence="2">P2K</strain>
    </source>
</reference>
<evidence type="ECO:0000256" key="1">
    <source>
        <dbReference type="SAM" id="SignalP"/>
    </source>
</evidence>
<keyword evidence="1" id="KW-0732">Signal</keyword>
<feature type="chain" id="PRO_5045328913" description="P/Homo B domain-containing protein" evidence="1">
    <location>
        <begin position="23"/>
        <end position="225"/>
    </location>
</feature>
<keyword evidence="3" id="KW-1185">Reference proteome</keyword>
<organism evidence="2 3">
    <name type="scientific">Tahibacter harae</name>
    <dbReference type="NCBI Taxonomy" id="2963937"/>
    <lineage>
        <taxon>Bacteria</taxon>
        <taxon>Pseudomonadati</taxon>
        <taxon>Pseudomonadota</taxon>
        <taxon>Gammaproteobacteria</taxon>
        <taxon>Lysobacterales</taxon>
        <taxon>Rhodanobacteraceae</taxon>
        <taxon>Tahibacter</taxon>
    </lineage>
</organism>
<dbReference type="Gene3D" id="2.60.120.260">
    <property type="entry name" value="Galactose-binding domain-like"/>
    <property type="match status" value="1"/>
</dbReference>
<proteinExistence type="predicted"/>